<feature type="binding site" evidence="5">
    <location>
        <position position="83"/>
    </location>
    <ligand>
        <name>Mg(2+)</name>
        <dbReference type="ChEBI" id="CHEBI:18420"/>
        <label>1</label>
        <note>catalytic</note>
    </ligand>
</feature>
<comment type="cofactor">
    <cofactor evidence="1 5">
        <name>Mg(2+)</name>
        <dbReference type="ChEBI" id="CHEBI:18420"/>
    </cofactor>
</comment>
<dbReference type="OrthoDB" id="9772456at2"/>
<dbReference type="PANTHER" id="PTHR20854">
    <property type="entry name" value="INOSITOL MONOPHOSPHATASE"/>
    <property type="match status" value="1"/>
</dbReference>
<dbReference type="EC" id="3.1.3.25" evidence="6"/>
<evidence type="ECO:0000256" key="3">
    <source>
        <dbReference type="ARBA" id="ARBA00022801"/>
    </source>
</evidence>
<dbReference type="Pfam" id="PF00459">
    <property type="entry name" value="Inositol_P"/>
    <property type="match status" value="1"/>
</dbReference>
<dbReference type="KEGG" id="sfer:NCTC12278_00874"/>
<evidence type="ECO:0000256" key="1">
    <source>
        <dbReference type="ARBA" id="ARBA00001946"/>
    </source>
</evidence>
<feature type="binding site" evidence="5">
    <location>
        <position position="205"/>
    </location>
    <ligand>
        <name>Mg(2+)</name>
        <dbReference type="ChEBI" id="CHEBI:18420"/>
        <label>1</label>
        <note>catalytic</note>
    </ligand>
</feature>
<name>A0A2X3XYM2_9STRE</name>
<feature type="binding site" evidence="5">
    <location>
        <position position="85"/>
    </location>
    <ligand>
        <name>Mg(2+)</name>
        <dbReference type="ChEBI" id="CHEBI:18420"/>
        <label>1</label>
        <note>catalytic</note>
    </ligand>
</feature>
<evidence type="ECO:0000256" key="4">
    <source>
        <dbReference type="ARBA" id="ARBA00022842"/>
    </source>
</evidence>
<dbReference type="GO" id="GO:0008934">
    <property type="term" value="F:inositol monophosphate 1-phosphatase activity"/>
    <property type="evidence" value="ECO:0007669"/>
    <property type="project" value="TreeGrafter"/>
</dbReference>
<accession>A0A2X3XYM2</accession>
<evidence type="ECO:0000313" key="7">
    <source>
        <dbReference type="Proteomes" id="UP000249495"/>
    </source>
</evidence>
<organism evidence="6 7">
    <name type="scientific">Streptococcus ferus</name>
    <dbReference type="NCBI Taxonomy" id="1345"/>
    <lineage>
        <taxon>Bacteria</taxon>
        <taxon>Bacillati</taxon>
        <taxon>Bacillota</taxon>
        <taxon>Bacilli</taxon>
        <taxon>Lactobacillales</taxon>
        <taxon>Streptococcaceae</taxon>
        <taxon>Streptococcus</taxon>
    </lineage>
</organism>
<dbReference type="CDD" id="cd01637">
    <property type="entry name" value="IMPase_like"/>
    <property type="match status" value="1"/>
</dbReference>
<evidence type="ECO:0000256" key="5">
    <source>
        <dbReference type="PIRSR" id="PIRSR600760-2"/>
    </source>
</evidence>
<dbReference type="RefSeq" id="WP_018029731.1">
    <property type="nucleotide sequence ID" value="NZ_JBCLUB010000001.1"/>
</dbReference>
<dbReference type="Gene3D" id="3.40.190.80">
    <property type="match status" value="1"/>
</dbReference>
<dbReference type="FunFam" id="3.30.540.10:FF:000003">
    <property type="entry name" value="Inositol-1-monophosphatase"/>
    <property type="match status" value="1"/>
</dbReference>
<protein>
    <submittedName>
        <fullName evidence="6">Inositol monophosphatase family protein</fullName>
        <ecNumber evidence="6">3.1.3.25</ecNumber>
    </submittedName>
</protein>
<keyword evidence="2 5" id="KW-0479">Metal-binding</keyword>
<dbReference type="STRING" id="1123303.GCA_000372425_00403"/>
<evidence type="ECO:0000313" key="6">
    <source>
        <dbReference type="EMBL" id="SQF40291.1"/>
    </source>
</evidence>
<dbReference type="Gene3D" id="3.30.540.10">
    <property type="entry name" value="Fructose-1,6-Bisphosphatase, subunit A, domain 1"/>
    <property type="match status" value="1"/>
</dbReference>
<keyword evidence="3 6" id="KW-0378">Hydrolase</keyword>
<dbReference type="InterPro" id="IPR000760">
    <property type="entry name" value="Inositol_monophosphatase-like"/>
</dbReference>
<dbReference type="Proteomes" id="UP000249495">
    <property type="component" value="Chromosome 1"/>
</dbReference>
<dbReference type="GO" id="GO:0006020">
    <property type="term" value="P:inositol metabolic process"/>
    <property type="evidence" value="ECO:0007669"/>
    <property type="project" value="TreeGrafter"/>
</dbReference>
<proteinExistence type="predicted"/>
<evidence type="ECO:0000256" key="2">
    <source>
        <dbReference type="ARBA" id="ARBA00022723"/>
    </source>
</evidence>
<dbReference type="PRINTS" id="PR00377">
    <property type="entry name" value="IMPHPHTASES"/>
</dbReference>
<reference evidence="6 7" key="1">
    <citation type="submission" date="2018-06" db="EMBL/GenBank/DDBJ databases">
        <authorList>
            <consortium name="Pathogen Informatics"/>
            <person name="Doyle S."/>
        </authorList>
    </citation>
    <scope>NUCLEOTIDE SEQUENCE [LARGE SCALE GENOMIC DNA]</scope>
    <source>
        <strain evidence="6 7">NCTC12278</strain>
    </source>
</reference>
<dbReference type="SUPFAM" id="SSF56655">
    <property type="entry name" value="Carbohydrate phosphatase"/>
    <property type="match status" value="1"/>
</dbReference>
<feature type="binding site" evidence="5">
    <location>
        <position position="66"/>
    </location>
    <ligand>
        <name>Mg(2+)</name>
        <dbReference type="ChEBI" id="CHEBI:18420"/>
        <label>1</label>
        <note>catalytic</note>
    </ligand>
</feature>
<keyword evidence="4 5" id="KW-0460">Magnesium</keyword>
<dbReference type="GO" id="GO:0007165">
    <property type="term" value="P:signal transduction"/>
    <property type="evidence" value="ECO:0007669"/>
    <property type="project" value="TreeGrafter"/>
</dbReference>
<keyword evidence="7" id="KW-1185">Reference proteome</keyword>
<gene>
    <name evidence="6" type="primary">suhB</name>
    <name evidence="6" type="ORF">NCTC12278_00874</name>
</gene>
<dbReference type="GO" id="GO:0046872">
    <property type="term" value="F:metal ion binding"/>
    <property type="evidence" value="ECO:0007669"/>
    <property type="project" value="UniProtKB-KW"/>
</dbReference>
<dbReference type="PANTHER" id="PTHR20854:SF4">
    <property type="entry name" value="INOSITOL-1-MONOPHOSPHATASE-RELATED"/>
    <property type="match status" value="1"/>
</dbReference>
<sequence length="252" mass="28266">MENKFQLAKDVIYEAGNFIKERMAGDFAIEEKSRFDDLVTDLDRDVQNLMIQKIGDRYPQDDFLGEENGVVSDISKGNVWVLDPIDGTVNFIAQKHDFAVMIAYYEEGVGQFGLIYDVMADKLYSGGGLFPVTVNGKELTSFEDKPFNRSLIGVNSGMCIQNYRGIADFGQQTLGIRGIGSAGISISRVLEGRFLAYFTHISPWDYAAGSIMGEKLGYTIRDFDGHSPDYKTRQELMFVPKAKLSEILHHLK</sequence>
<feature type="binding site" evidence="5">
    <location>
        <position position="86"/>
    </location>
    <ligand>
        <name>Mg(2+)</name>
        <dbReference type="ChEBI" id="CHEBI:18420"/>
        <label>1</label>
        <note>catalytic</note>
    </ligand>
</feature>
<dbReference type="AlphaFoldDB" id="A0A2X3XYM2"/>
<dbReference type="EMBL" id="LS483343">
    <property type="protein sequence ID" value="SQF40291.1"/>
    <property type="molecule type" value="Genomic_DNA"/>
</dbReference>